<feature type="region of interest" description="Disordered" evidence="2">
    <location>
        <begin position="460"/>
        <end position="496"/>
    </location>
</feature>
<accession>A0A9C6UBK2</accession>
<proteinExistence type="predicted"/>
<dbReference type="AlphaFoldDB" id="A0A9C6UBK2"/>
<dbReference type="InterPro" id="IPR054734">
    <property type="entry name" value="PqqF-like_C_4"/>
</dbReference>
<evidence type="ECO:0000256" key="2">
    <source>
        <dbReference type="SAM" id="MobiDB-lite"/>
    </source>
</evidence>
<keyword evidence="1" id="KW-0479">Metal-binding</keyword>
<protein>
    <submittedName>
        <fullName evidence="5">Nardilysin-like</fullName>
    </submittedName>
</protein>
<gene>
    <name evidence="5" type="primary">LOC113206316</name>
</gene>
<dbReference type="Gene3D" id="3.30.830.10">
    <property type="entry name" value="Metalloenzyme, LuxS/M16 peptidase-like"/>
    <property type="match status" value="2"/>
</dbReference>
<dbReference type="Proteomes" id="UP000504606">
    <property type="component" value="Unplaced"/>
</dbReference>
<sequence length="556" mass="63983">MALLNYCVYSNEKGLVVRVEGFRCSLAANAPLHPVAVVVWRARLARLVGDRVSTHTVKRVGRGCTTPRTSTRVQPELTPPLSRPRAASQKLPLLLDAIFAQLSRVAEHVDGALFAAMQESLRRLYHNTFVNPTKLANELRMSLLLQIYWTPVDKYGVIAQTTLEQLKSFAKDFLQRMYIQCLVQGNVSMEGALTICRRVADTLRCRPLKAKDFPTLAVCQARCSAPLTGLASNVPLGERCCRVRTFNPDDKNCSTVNYYQCGRATVVKCCMSELLVQLLDEPVFNALRTREQLGYDVTCQRRTTYNTLGFLITVNSQADKYTMDHVDSRIEAFLRDFSHALKTQCTRRFKFVKRSLRDEKECVDFDLQDEVSRNWKEITSNTYMFDRAERERQCLKNIRLKDLRKWCDARRDGGACSCARAATDGASRCPPHTGSLPTWARTRAASCRCRWLEIATAERPKMRARQRRRRRPLRRRRRRRRRHPSPSGGGSPSGTITLFRQGRVQIKYKIIHTPNQCLSNNEEYKTDAQIFLNLLHDDFFSHNWTRNENMMKRFID</sequence>
<dbReference type="Pfam" id="PF22456">
    <property type="entry name" value="PqqF-like_C_4"/>
    <property type="match status" value="1"/>
</dbReference>
<name>A0A9C6UBK2_FRAOC</name>
<dbReference type="PANTHER" id="PTHR43690">
    <property type="entry name" value="NARDILYSIN"/>
    <property type="match status" value="1"/>
</dbReference>
<dbReference type="InterPro" id="IPR050626">
    <property type="entry name" value="Peptidase_M16"/>
</dbReference>
<keyword evidence="4" id="KW-1185">Reference proteome</keyword>
<dbReference type="OrthoDB" id="952271at2759"/>
<dbReference type="InterPro" id="IPR011249">
    <property type="entry name" value="Metalloenz_LuxS/M16"/>
</dbReference>
<dbReference type="RefSeq" id="XP_052126972.1">
    <property type="nucleotide sequence ID" value="XM_052271012.1"/>
</dbReference>
<dbReference type="PANTHER" id="PTHR43690:SF18">
    <property type="entry name" value="INSULIN-DEGRADING ENZYME-RELATED"/>
    <property type="match status" value="1"/>
</dbReference>
<reference evidence="5" key="1">
    <citation type="submission" date="2025-08" db="UniProtKB">
        <authorList>
            <consortium name="RefSeq"/>
        </authorList>
    </citation>
    <scope>IDENTIFICATION</scope>
    <source>
        <tissue evidence="5">Whole organism</tissue>
    </source>
</reference>
<organism evidence="4 5">
    <name type="scientific">Frankliniella occidentalis</name>
    <name type="common">Western flower thrips</name>
    <name type="synonym">Euthrips occidentalis</name>
    <dbReference type="NCBI Taxonomy" id="133901"/>
    <lineage>
        <taxon>Eukaryota</taxon>
        <taxon>Metazoa</taxon>
        <taxon>Ecdysozoa</taxon>
        <taxon>Arthropoda</taxon>
        <taxon>Hexapoda</taxon>
        <taxon>Insecta</taxon>
        <taxon>Pterygota</taxon>
        <taxon>Neoptera</taxon>
        <taxon>Paraneoptera</taxon>
        <taxon>Thysanoptera</taxon>
        <taxon>Terebrantia</taxon>
        <taxon>Thripoidea</taxon>
        <taxon>Thripidae</taxon>
        <taxon>Frankliniella</taxon>
    </lineage>
</organism>
<feature type="compositionally biased region" description="Basic residues" evidence="2">
    <location>
        <begin position="462"/>
        <end position="484"/>
    </location>
</feature>
<dbReference type="KEGG" id="foc:113206316"/>
<evidence type="ECO:0000256" key="1">
    <source>
        <dbReference type="ARBA" id="ARBA00022723"/>
    </source>
</evidence>
<dbReference type="GO" id="GO:0046872">
    <property type="term" value="F:metal ion binding"/>
    <property type="evidence" value="ECO:0007669"/>
    <property type="project" value="UniProtKB-KW"/>
</dbReference>
<feature type="domain" description="Coenzyme PQQ synthesis protein F-like C-terminal lobe" evidence="3">
    <location>
        <begin position="274"/>
        <end position="375"/>
    </location>
</feature>
<evidence type="ECO:0000313" key="5">
    <source>
        <dbReference type="RefSeq" id="XP_052126972.1"/>
    </source>
</evidence>
<evidence type="ECO:0000313" key="4">
    <source>
        <dbReference type="Proteomes" id="UP000504606"/>
    </source>
</evidence>
<dbReference type="SUPFAM" id="SSF63411">
    <property type="entry name" value="LuxS/MPP-like metallohydrolase"/>
    <property type="match status" value="2"/>
</dbReference>
<feature type="region of interest" description="Disordered" evidence="2">
    <location>
        <begin position="63"/>
        <end position="84"/>
    </location>
</feature>
<evidence type="ECO:0000259" key="3">
    <source>
        <dbReference type="Pfam" id="PF22456"/>
    </source>
</evidence>
<dbReference type="GeneID" id="113206316"/>